<dbReference type="AlphaFoldDB" id="R7QCT9"/>
<dbReference type="RefSeq" id="XP_005715392.1">
    <property type="nucleotide sequence ID" value="XM_005715335.1"/>
</dbReference>
<keyword evidence="1" id="KW-0067">ATP-binding</keyword>
<organism evidence="3 4">
    <name type="scientific">Chondrus crispus</name>
    <name type="common">Carrageen Irish moss</name>
    <name type="synonym">Polymorpha crispa</name>
    <dbReference type="NCBI Taxonomy" id="2769"/>
    <lineage>
        <taxon>Eukaryota</taxon>
        <taxon>Rhodophyta</taxon>
        <taxon>Florideophyceae</taxon>
        <taxon>Rhodymeniophycidae</taxon>
        <taxon>Gigartinales</taxon>
        <taxon>Gigartinaceae</taxon>
        <taxon>Chondrus</taxon>
    </lineage>
</organism>
<dbReference type="InterPro" id="IPR027417">
    <property type="entry name" value="P-loop_NTPase"/>
</dbReference>
<dbReference type="PhylomeDB" id="R7QCT9"/>
<gene>
    <name evidence="3" type="ORF">CHC_T00004098001</name>
</gene>
<accession>R7QCT9</accession>
<dbReference type="KEGG" id="ccp:CHC_T00004098001"/>
<dbReference type="STRING" id="2769.R7QCT9"/>
<keyword evidence="4" id="KW-1185">Reference proteome</keyword>
<dbReference type="Gene3D" id="1.10.8.60">
    <property type="match status" value="2"/>
</dbReference>
<comment type="similarity">
    <text evidence="1">Belongs to the AAA ATPase family.</text>
</comment>
<dbReference type="PANTHER" id="PTHR23077">
    <property type="entry name" value="AAA-FAMILY ATPASE"/>
    <property type="match status" value="1"/>
</dbReference>
<dbReference type="Pfam" id="PF00004">
    <property type="entry name" value="AAA"/>
    <property type="match status" value="2"/>
</dbReference>
<reference evidence="4" key="1">
    <citation type="journal article" date="2013" name="Proc. Natl. Acad. Sci. U.S.A.">
        <title>Genome structure and metabolic features in the red seaweed Chondrus crispus shed light on evolution of the Archaeplastida.</title>
        <authorList>
            <person name="Collen J."/>
            <person name="Porcel B."/>
            <person name="Carre W."/>
            <person name="Ball S.G."/>
            <person name="Chaparro C."/>
            <person name="Tonon T."/>
            <person name="Barbeyron T."/>
            <person name="Michel G."/>
            <person name="Noel B."/>
            <person name="Valentin K."/>
            <person name="Elias M."/>
            <person name="Artiguenave F."/>
            <person name="Arun A."/>
            <person name="Aury J.M."/>
            <person name="Barbosa-Neto J.F."/>
            <person name="Bothwell J.H."/>
            <person name="Bouget F.Y."/>
            <person name="Brillet L."/>
            <person name="Cabello-Hurtado F."/>
            <person name="Capella-Gutierrez S."/>
            <person name="Charrier B."/>
            <person name="Cladiere L."/>
            <person name="Cock J.M."/>
            <person name="Coelho S.M."/>
            <person name="Colleoni C."/>
            <person name="Czjzek M."/>
            <person name="Da Silva C."/>
            <person name="Delage L."/>
            <person name="Denoeud F."/>
            <person name="Deschamps P."/>
            <person name="Dittami S.M."/>
            <person name="Gabaldon T."/>
            <person name="Gachon C.M."/>
            <person name="Groisillier A."/>
            <person name="Herve C."/>
            <person name="Jabbari K."/>
            <person name="Katinka M."/>
            <person name="Kloareg B."/>
            <person name="Kowalczyk N."/>
            <person name="Labadie K."/>
            <person name="Leblanc C."/>
            <person name="Lopez P.J."/>
            <person name="McLachlan D.H."/>
            <person name="Meslet-Cladiere L."/>
            <person name="Moustafa A."/>
            <person name="Nehr Z."/>
            <person name="Nyvall Collen P."/>
            <person name="Panaud O."/>
            <person name="Partensky F."/>
            <person name="Poulain J."/>
            <person name="Rensing S.A."/>
            <person name="Rousvoal S."/>
            <person name="Samson G."/>
            <person name="Symeonidi A."/>
            <person name="Weissenbach J."/>
            <person name="Zambounis A."/>
            <person name="Wincker P."/>
            <person name="Boyen C."/>
        </authorList>
    </citation>
    <scope>NUCLEOTIDE SEQUENCE [LARGE SCALE GENOMIC DNA]</scope>
    <source>
        <strain evidence="4">cv. Stackhouse</strain>
    </source>
</reference>
<dbReference type="GeneID" id="17323103"/>
<dbReference type="SMART" id="SM00382">
    <property type="entry name" value="AAA"/>
    <property type="match status" value="2"/>
</dbReference>
<dbReference type="InterPro" id="IPR003593">
    <property type="entry name" value="AAA+_ATPase"/>
</dbReference>
<dbReference type="EMBL" id="HG001735">
    <property type="protein sequence ID" value="CDF35573.1"/>
    <property type="molecule type" value="Genomic_DNA"/>
</dbReference>
<dbReference type="OrthoDB" id="5421at2759"/>
<name>R7QCT9_CHOCR</name>
<dbReference type="InterPro" id="IPR003959">
    <property type="entry name" value="ATPase_AAA_core"/>
</dbReference>
<evidence type="ECO:0000313" key="3">
    <source>
        <dbReference type="EMBL" id="CDF35573.1"/>
    </source>
</evidence>
<dbReference type="GO" id="GO:0005524">
    <property type="term" value="F:ATP binding"/>
    <property type="evidence" value="ECO:0007669"/>
    <property type="project" value="UniProtKB-KW"/>
</dbReference>
<evidence type="ECO:0000313" key="4">
    <source>
        <dbReference type="Proteomes" id="UP000012073"/>
    </source>
</evidence>
<proteinExistence type="inferred from homology"/>
<dbReference type="InterPro" id="IPR041569">
    <property type="entry name" value="AAA_lid_3"/>
</dbReference>
<dbReference type="Pfam" id="PF17862">
    <property type="entry name" value="AAA_lid_3"/>
    <property type="match status" value="1"/>
</dbReference>
<protein>
    <recommendedName>
        <fullName evidence="2">AAA+ ATPase domain-containing protein</fullName>
    </recommendedName>
</protein>
<dbReference type="InterPro" id="IPR050168">
    <property type="entry name" value="AAA_ATPase_domain"/>
</dbReference>
<sequence length="528" mass="57086">MSRHAETDALKAVLSFLNVDREALECYGATPPRALLLSGPPGVGKTKAVHLAAEKLALPVFTVVPGQNVIQQLHDAFRGNTQPTDIEQDHAAASSRIIFLDEVDAICPLRSLSTSTSSSNTRITSVLLSFIDPPPVPQSIVHTKSPAITYVIAATNRPNAIDPTLRRPGRFDLEVSLLPPTLSDRLSILSALEPNGHGLHLLKIAERTAGYVPADLDALCKFAHQIHARQTSKDCEPDLEGYYKSFDLALAKSKPSVLRDSLAVEVPRCTWDMIGGLADVKRRLKMAVEWPLRYPGTFQRLGLKAPRGILLYGPPGCSKTTLVRAAASESHAVFMRMNGADVYSCYLGEAERILREAFASARAAAPCILFLDEIDAIVGKRSRGGEGQPDGNGVQERVLTTLLTEMDGIVSASGVLVVGATNRLDLLDDALLRPGRFDDILQVGLPDESARLQILQIHCSKLPLADDVHLADIAKRAIGKSGADLMSVCKEASLAALREHYRKGISSIKAPESSPFVEVRARHFMSSP</sequence>
<keyword evidence="1" id="KW-0547">Nucleotide-binding</keyword>
<dbReference type="PANTHER" id="PTHR23077:SF117">
    <property type="entry name" value="AAA+ ATPASE DOMAIN-CONTAINING PROTEIN"/>
    <property type="match status" value="1"/>
</dbReference>
<dbReference type="PROSITE" id="PS00674">
    <property type="entry name" value="AAA"/>
    <property type="match status" value="1"/>
</dbReference>
<evidence type="ECO:0000259" key="2">
    <source>
        <dbReference type="SMART" id="SM00382"/>
    </source>
</evidence>
<dbReference type="FunFam" id="3.40.50.300:FF:001440">
    <property type="entry name" value="ATPase, AAA family protein"/>
    <property type="match status" value="1"/>
</dbReference>
<dbReference type="InterPro" id="IPR003960">
    <property type="entry name" value="ATPase_AAA_CS"/>
</dbReference>
<feature type="domain" description="AAA+ ATPase" evidence="2">
    <location>
        <begin position="31"/>
        <end position="181"/>
    </location>
</feature>
<evidence type="ECO:0000256" key="1">
    <source>
        <dbReference type="RuleBase" id="RU003651"/>
    </source>
</evidence>
<dbReference type="GO" id="GO:0016887">
    <property type="term" value="F:ATP hydrolysis activity"/>
    <property type="evidence" value="ECO:0007669"/>
    <property type="project" value="InterPro"/>
</dbReference>
<dbReference type="Gramene" id="CDF35573">
    <property type="protein sequence ID" value="CDF35573"/>
    <property type="gene ID" value="CHC_T00004098001"/>
</dbReference>
<dbReference type="Proteomes" id="UP000012073">
    <property type="component" value="Unassembled WGS sequence"/>
</dbReference>
<dbReference type="SUPFAM" id="SSF52540">
    <property type="entry name" value="P-loop containing nucleoside triphosphate hydrolases"/>
    <property type="match status" value="2"/>
</dbReference>
<dbReference type="Gene3D" id="3.40.50.300">
    <property type="entry name" value="P-loop containing nucleotide triphosphate hydrolases"/>
    <property type="match status" value="2"/>
</dbReference>
<feature type="domain" description="AAA+ ATPase" evidence="2">
    <location>
        <begin position="305"/>
        <end position="447"/>
    </location>
</feature>